<sequence>MPNLTGKNGHNNGRRPPDDELAKILHSYARKGLDIKTRLQYLKASGYTIRHVQLVLRAAIWRLIYIMFSRSTLSILNARFKVPTVKKPPPLPVAASIICDVVAEDKAAKNGPSTIQNMIRRNKNIIIPRDTVRKVMHDNFPHGAETRFPGKKVPKPRGHLKLGDGVFQEVHCDGHEKLSAKALRMGDVGMDIYGMRCHSSGRLLHEVVVPNARCSSTIGHVYLDFVEKYGEICEQLTVDGGSETGEMYACHQALRFAYRFYQENAL</sequence>
<dbReference type="EMBL" id="JBANRG010000025">
    <property type="protein sequence ID" value="KAK7454047.1"/>
    <property type="molecule type" value="Genomic_DNA"/>
</dbReference>
<proteinExistence type="predicted"/>
<dbReference type="Proteomes" id="UP001498398">
    <property type="component" value="Unassembled WGS sequence"/>
</dbReference>
<protein>
    <submittedName>
        <fullName evidence="1">Uncharacterized protein</fullName>
    </submittedName>
</protein>
<gene>
    <name evidence="1" type="ORF">VKT23_011560</name>
</gene>
<reference evidence="1 2" key="1">
    <citation type="submission" date="2024-01" db="EMBL/GenBank/DDBJ databases">
        <title>A draft genome for the cacao thread blight pathogen Marasmiellus scandens.</title>
        <authorList>
            <person name="Baruah I.K."/>
            <person name="Leung J."/>
            <person name="Bukari Y."/>
            <person name="Amoako-Attah I."/>
            <person name="Meinhardt L.W."/>
            <person name="Bailey B.A."/>
            <person name="Cohen S.P."/>
        </authorList>
    </citation>
    <scope>NUCLEOTIDE SEQUENCE [LARGE SCALE GENOMIC DNA]</scope>
    <source>
        <strain evidence="1 2">GH-19</strain>
    </source>
</reference>
<accession>A0ABR1JBX4</accession>
<comment type="caution">
    <text evidence="1">The sequence shown here is derived from an EMBL/GenBank/DDBJ whole genome shotgun (WGS) entry which is preliminary data.</text>
</comment>
<evidence type="ECO:0000313" key="1">
    <source>
        <dbReference type="EMBL" id="KAK7454047.1"/>
    </source>
</evidence>
<organism evidence="1 2">
    <name type="scientific">Marasmiellus scandens</name>
    <dbReference type="NCBI Taxonomy" id="2682957"/>
    <lineage>
        <taxon>Eukaryota</taxon>
        <taxon>Fungi</taxon>
        <taxon>Dikarya</taxon>
        <taxon>Basidiomycota</taxon>
        <taxon>Agaricomycotina</taxon>
        <taxon>Agaricomycetes</taxon>
        <taxon>Agaricomycetidae</taxon>
        <taxon>Agaricales</taxon>
        <taxon>Marasmiineae</taxon>
        <taxon>Omphalotaceae</taxon>
        <taxon>Marasmiellus</taxon>
    </lineage>
</organism>
<keyword evidence="2" id="KW-1185">Reference proteome</keyword>
<name>A0ABR1JBX4_9AGAR</name>
<evidence type="ECO:0000313" key="2">
    <source>
        <dbReference type="Proteomes" id="UP001498398"/>
    </source>
</evidence>